<keyword evidence="2" id="KW-0732">Signal</keyword>
<dbReference type="EMBL" id="JAAGNN010000003">
    <property type="protein sequence ID" value="KAF4091442.1"/>
    <property type="molecule type" value="Genomic_DNA"/>
</dbReference>
<evidence type="ECO:0000313" key="4">
    <source>
        <dbReference type="Proteomes" id="UP000593565"/>
    </source>
</evidence>
<proteinExistence type="predicted"/>
<reference evidence="3 4" key="1">
    <citation type="submission" date="2020-02" db="EMBL/GenBank/DDBJ databases">
        <title>A chromosome-scale genome assembly of the black bullhead catfish (Ameiurus melas).</title>
        <authorList>
            <person name="Wen M."/>
            <person name="Zham M."/>
            <person name="Cabau C."/>
            <person name="Klopp C."/>
            <person name="Donnadieu C."/>
            <person name="Roques C."/>
            <person name="Bouchez O."/>
            <person name="Lampietro C."/>
            <person name="Jouanno E."/>
            <person name="Herpin A."/>
            <person name="Louis A."/>
            <person name="Berthelot C."/>
            <person name="Parey E."/>
            <person name="Roest-Crollius H."/>
            <person name="Braasch I."/>
            <person name="Postlethwait J."/>
            <person name="Robinson-Rechavi M."/>
            <person name="Echchiki A."/>
            <person name="Begum T."/>
            <person name="Montfort J."/>
            <person name="Schartl M."/>
            <person name="Bobe J."/>
            <person name="Guiguen Y."/>
        </authorList>
    </citation>
    <scope>NUCLEOTIDE SEQUENCE [LARGE SCALE GENOMIC DNA]</scope>
    <source>
        <strain evidence="3">M_S1</strain>
        <tissue evidence="3">Blood</tissue>
    </source>
</reference>
<evidence type="ECO:0000313" key="3">
    <source>
        <dbReference type="EMBL" id="KAF4091442.1"/>
    </source>
</evidence>
<sequence>MNVKILSLVIVLLLSLLCSARAGPVTSTEHSKELEETLRLEEEAPSTPSVPQGAHAILDQGTASSAHPFGSDFNALPLS</sequence>
<evidence type="ECO:0000256" key="2">
    <source>
        <dbReference type="SAM" id="SignalP"/>
    </source>
</evidence>
<comment type="caution">
    <text evidence="3">The sequence shown here is derived from an EMBL/GenBank/DDBJ whole genome shotgun (WGS) entry which is preliminary data.</text>
</comment>
<feature type="region of interest" description="Disordered" evidence="1">
    <location>
        <begin position="23"/>
        <end position="79"/>
    </location>
</feature>
<gene>
    <name evidence="3" type="ORF">AMELA_G00037050</name>
</gene>
<feature type="chain" id="PRO_5029761978" evidence="2">
    <location>
        <begin position="23"/>
        <end position="79"/>
    </location>
</feature>
<feature type="compositionally biased region" description="Basic and acidic residues" evidence="1">
    <location>
        <begin position="29"/>
        <end position="42"/>
    </location>
</feature>
<protein>
    <submittedName>
        <fullName evidence="3">Uncharacterized protein</fullName>
    </submittedName>
</protein>
<keyword evidence="4" id="KW-1185">Reference proteome</keyword>
<dbReference type="Proteomes" id="UP000593565">
    <property type="component" value="Unassembled WGS sequence"/>
</dbReference>
<feature type="signal peptide" evidence="2">
    <location>
        <begin position="1"/>
        <end position="22"/>
    </location>
</feature>
<evidence type="ECO:0000256" key="1">
    <source>
        <dbReference type="SAM" id="MobiDB-lite"/>
    </source>
</evidence>
<dbReference type="AlphaFoldDB" id="A0A7J6B8R2"/>
<organism evidence="3 4">
    <name type="scientific">Ameiurus melas</name>
    <name type="common">Black bullhead</name>
    <name type="synonym">Silurus melas</name>
    <dbReference type="NCBI Taxonomy" id="219545"/>
    <lineage>
        <taxon>Eukaryota</taxon>
        <taxon>Metazoa</taxon>
        <taxon>Chordata</taxon>
        <taxon>Craniata</taxon>
        <taxon>Vertebrata</taxon>
        <taxon>Euteleostomi</taxon>
        <taxon>Actinopterygii</taxon>
        <taxon>Neopterygii</taxon>
        <taxon>Teleostei</taxon>
        <taxon>Ostariophysi</taxon>
        <taxon>Siluriformes</taxon>
        <taxon>Ictaluridae</taxon>
        <taxon>Ameiurus</taxon>
    </lineage>
</organism>
<name>A0A7J6B8R2_AMEME</name>
<accession>A0A7J6B8R2</accession>